<evidence type="ECO:0000259" key="4">
    <source>
        <dbReference type="PROSITE" id="PS50949"/>
    </source>
</evidence>
<accession>A0ABY1QU38</accession>
<dbReference type="InterPro" id="IPR036388">
    <property type="entry name" value="WH-like_DNA-bd_sf"/>
</dbReference>
<comment type="caution">
    <text evidence="5">The sequence shown here is derived from an EMBL/GenBank/DDBJ whole genome shotgun (WGS) entry which is preliminary data.</text>
</comment>
<dbReference type="InterPro" id="IPR036390">
    <property type="entry name" value="WH_DNA-bd_sf"/>
</dbReference>
<proteinExistence type="predicted"/>
<dbReference type="InterPro" id="IPR011711">
    <property type="entry name" value="GntR_C"/>
</dbReference>
<evidence type="ECO:0000256" key="1">
    <source>
        <dbReference type="ARBA" id="ARBA00023015"/>
    </source>
</evidence>
<dbReference type="CDD" id="cd07377">
    <property type="entry name" value="WHTH_GntR"/>
    <property type="match status" value="1"/>
</dbReference>
<keyword evidence="1" id="KW-0805">Transcription regulation</keyword>
<dbReference type="PANTHER" id="PTHR43537:SF5">
    <property type="entry name" value="UXU OPERON TRANSCRIPTIONAL REGULATOR"/>
    <property type="match status" value="1"/>
</dbReference>
<feature type="domain" description="HTH gntR-type" evidence="4">
    <location>
        <begin position="5"/>
        <end position="72"/>
    </location>
</feature>
<dbReference type="InterPro" id="IPR000524">
    <property type="entry name" value="Tscrpt_reg_HTH_GntR"/>
</dbReference>
<dbReference type="PROSITE" id="PS50949">
    <property type="entry name" value="HTH_GNTR"/>
    <property type="match status" value="1"/>
</dbReference>
<keyword evidence="6" id="KW-1185">Reference proteome</keyword>
<protein>
    <submittedName>
        <fullName evidence="5">Transcriptional regulator, GntR family</fullName>
    </submittedName>
</protein>
<keyword evidence="2" id="KW-0238">DNA-binding</keyword>
<keyword evidence="3" id="KW-0804">Transcription</keyword>
<dbReference type="PANTHER" id="PTHR43537">
    <property type="entry name" value="TRANSCRIPTIONAL REGULATOR, GNTR FAMILY"/>
    <property type="match status" value="1"/>
</dbReference>
<dbReference type="InterPro" id="IPR008920">
    <property type="entry name" value="TF_FadR/GntR_C"/>
</dbReference>
<evidence type="ECO:0000313" key="6">
    <source>
        <dbReference type="Proteomes" id="UP001157910"/>
    </source>
</evidence>
<reference evidence="5 6" key="1">
    <citation type="submission" date="2017-05" db="EMBL/GenBank/DDBJ databases">
        <authorList>
            <person name="Varghese N."/>
            <person name="Submissions S."/>
        </authorList>
    </citation>
    <scope>NUCLEOTIDE SEQUENCE [LARGE SCALE GENOMIC DNA]</scope>
    <source>
        <strain evidence="5 6">SM16</strain>
    </source>
</reference>
<evidence type="ECO:0000256" key="2">
    <source>
        <dbReference type="ARBA" id="ARBA00023125"/>
    </source>
</evidence>
<dbReference type="SMART" id="SM00345">
    <property type="entry name" value="HTH_GNTR"/>
    <property type="match status" value="1"/>
</dbReference>
<dbReference type="Pfam" id="PF00392">
    <property type="entry name" value="GntR"/>
    <property type="match status" value="1"/>
</dbReference>
<dbReference type="SMART" id="SM00895">
    <property type="entry name" value="FCD"/>
    <property type="match status" value="1"/>
</dbReference>
<dbReference type="EMBL" id="FXUI01000014">
    <property type="protein sequence ID" value="SMP80508.1"/>
    <property type="molecule type" value="Genomic_DNA"/>
</dbReference>
<dbReference type="Gene3D" id="1.10.10.10">
    <property type="entry name" value="Winged helix-like DNA-binding domain superfamily/Winged helix DNA-binding domain"/>
    <property type="match status" value="1"/>
</dbReference>
<dbReference type="Proteomes" id="UP001157910">
    <property type="component" value="Unassembled WGS sequence"/>
</dbReference>
<dbReference type="Gene3D" id="1.20.120.530">
    <property type="entry name" value="GntR ligand-binding domain-like"/>
    <property type="match status" value="1"/>
</dbReference>
<evidence type="ECO:0000256" key="3">
    <source>
        <dbReference type="ARBA" id="ARBA00023163"/>
    </source>
</evidence>
<evidence type="ECO:0000313" key="5">
    <source>
        <dbReference type="EMBL" id="SMP80508.1"/>
    </source>
</evidence>
<dbReference type="SUPFAM" id="SSF46785">
    <property type="entry name" value="Winged helix' DNA-binding domain"/>
    <property type="match status" value="1"/>
</dbReference>
<name>A0ABY1QU38_9SPHN</name>
<dbReference type="Pfam" id="PF07729">
    <property type="entry name" value="FCD"/>
    <property type="match status" value="1"/>
</dbReference>
<gene>
    <name evidence="5" type="ORF">SAMN06296065_11453</name>
</gene>
<dbReference type="RefSeq" id="WP_283406983.1">
    <property type="nucleotide sequence ID" value="NZ_FXUI01000014.1"/>
</dbReference>
<dbReference type="SUPFAM" id="SSF48008">
    <property type="entry name" value="GntR ligand-binding domain-like"/>
    <property type="match status" value="1"/>
</dbReference>
<organism evidence="5 6">
    <name type="scientific">Novosphingobium panipatense</name>
    <dbReference type="NCBI Taxonomy" id="428991"/>
    <lineage>
        <taxon>Bacteria</taxon>
        <taxon>Pseudomonadati</taxon>
        <taxon>Pseudomonadota</taxon>
        <taxon>Alphaproteobacteria</taxon>
        <taxon>Sphingomonadales</taxon>
        <taxon>Sphingomonadaceae</taxon>
        <taxon>Novosphingobium</taxon>
    </lineage>
</organism>
<sequence length="215" mass="23758">MMQYRTKEEQVADFLREGIISGRIARGSRLKQQEIATLLNTSITPVREALKLLAAEGYVLGDSFRGATVAPFDLEASSEVLSLRILLETQLVRAAVEKVTAADIGELRTMAAEFASAFDAGDNEGARAANYRFHHRMFEIARMPQTLHFVQILWARYPFDLINRLHGRVSRAADEHDEMLAALIAGDAAAAMLATREHIEAGFRELRNSVAGTAT</sequence>